<accession>A0A6P7IR50</accession>
<protein>
    <submittedName>
        <fullName evidence="3">Uncharacterized protein LOC114438654 isoform X1</fullName>
    </submittedName>
</protein>
<dbReference type="InParanoid" id="A0A6P7IR50"/>
<feature type="compositionally biased region" description="Polar residues" evidence="1">
    <location>
        <begin position="235"/>
        <end position="250"/>
    </location>
</feature>
<dbReference type="RefSeq" id="XP_028265957.1">
    <property type="nucleotide sequence ID" value="XM_028410156.1"/>
</dbReference>
<proteinExistence type="predicted"/>
<dbReference type="OrthoDB" id="8893791at2759"/>
<keyword evidence="2" id="KW-1185">Reference proteome</keyword>
<dbReference type="FunCoup" id="A0A6P7IR50">
    <property type="interactions" value="4"/>
</dbReference>
<feature type="compositionally biased region" description="Polar residues" evidence="1">
    <location>
        <begin position="94"/>
        <end position="111"/>
    </location>
</feature>
<sequence length="345" mass="37818">MTTKAKVKEEHFESNGLYQCVCVRCSRYTKNMDVLSKLEVYIPVEAEVKCIPLHSLPNSVRRRIGLPLSDSKSLTDHPNGIWICPAIIRKKGQKSPSHTDSSVGENLSSALGTEVRTKPGPFRMAFVASNHAAYTVLKDIPGTTASQAAPLPHGSAPRVNQDSLVIYRGRIYLSIKKHSQSQNQREPGSSCSAVSSTSDVSSKSQKDLPKSKKTHSSSKVMHHGNKEKVTHKGDASSSVHSQPTVTASSQCHKDTKEEPASEPEEDETPELCAGDAEDTGIDMQTESREVDQRRISTEFLGAAGTYTSAQKNFDFNALEQEEKIARLRAILRQDEAAVKNLPSYK</sequence>
<dbReference type="Proteomes" id="UP000515145">
    <property type="component" value="Chromosome 7"/>
</dbReference>
<name>A0A6P7IR50_9TELE</name>
<dbReference type="GeneID" id="114438654"/>
<evidence type="ECO:0000256" key="1">
    <source>
        <dbReference type="SAM" id="MobiDB-lite"/>
    </source>
</evidence>
<evidence type="ECO:0000313" key="2">
    <source>
        <dbReference type="Proteomes" id="UP000515145"/>
    </source>
</evidence>
<feature type="compositionally biased region" description="Basic residues" evidence="1">
    <location>
        <begin position="211"/>
        <end position="223"/>
    </location>
</feature>
<feature type="compositionally biased region" description="Low complexity" evidence="1">
    <location>
        <begin position="189"/>
        <end position="203"/>
    </location>
</feature>
<evidence type="ECO:0000313" key="3">
    <source>
        <dbReference type="RefSeq" id="XP_028265957.1"/>
    </source>
</evidence>
<gene>
    <name evidence="3" type="primary">LOC114438654</name>
</gene>
<organism evidence="2 3">
    <name type="scientific">Parambassis ranga</name>
    <name type="common">Indian glassy fish</name>
    <dbReference type="NCBI Taxonomy" id="210632"/>
    <lineage>
        <taxon>Eukaryota</taxon>
        <taxon>Metazoa</taxon>
        <taxon>Chordata</taxon>
        <taxon>Craniata</taxon>
        <taxon>Vertebrata</taxon>
        <taxon>Euteleostomi</taxon>
        <taxon>Actinopterygii</taxon>
        <taxon>Neopterygii</taxon>
        <taxon>Teleostei</taxon>
        <taxon>Neoteleostei</taxon>
        <taxon>Acanthomorphata</taxon>
        <taxon>Ovalentaria</taxon>
        <taxon>Ambassidae</taxon>
        <taxon>Parambassis</taxon>
    </lineage>
</organism>
<feature type="region of interest" description="Disordered" evidence="1">
    <location>
        <begin position="177"/>
        <end position="292"/>
    </location>
</feature>
<feature type="compositionally biased region" description="Acidic residues" evidence="1">
    <location>
        <begin position="260"/>
        <end position="280"/>
    </location>
</feature>
<dbReference type="AlphaFoldDB" id="A0A6P7IR50"/>
<reference evidence="3" key="1">
    <citation type="submission" date="2025-08" db="UniProtKB">
        <authorList>
            <consortium name="RefSeq"/>
        </authorList>
    </citation>
    <scope>IDENTIFICATION</scope>
</reference>
<feature type="compositionally biased region" description="Basic and acidic residues" evidence="1">
    <location>
        <begin position="224"/>
        <end position="234"/>
    </location>
</feature>
<feature type="region of interest" description="Disordered" evidence="1">
    <location>
        <begin position="93"/>
        <end position="114"/>
    </location>
</feature>